<protein>
    <recommendedName>
        <fullName evidence="6">Protein kinase domain-containing protein</fullName>
    </recommendedName>
</protein>
<keyword evidence="8" id="KW-1185">Reference proteome</keyword>
<evidence type="ECO:0000259" key="6">
    <source>
        <dbReference type="PROSITE" id="PS50011"/>
    </source>
</evidence>
<evidence type="ECO:0000256" key="4">
    <source>
        <dbReference type="ARBA" id="ARBA00022840"/>
    </source>
</evidence>
<dbReference type="InterPro" id="IPR011009">
    <property type="entry name" value="Kinase-like_dom_sf"/>
</dbReference>
<dbReference type="PANTHER" id="PTHR43289">
    <property type="entry name" value="MITOGEN-ACTIVATED PROTEIN KINASE KINASE KINASE 20-RELATED"/>
    <property type="match status" value="1"/>
</dbReference>
<gene>
    <name evidence="7" type="ORF">ACFQKE_03700</name>
</gene>
<feature type="domain" description="Protein kinase" evidence="6">
    <location>
        <begin position="203"/>
        <end position="466"/>
    </location>
</feature>
<evidence type="ECO:0000256" key="2">
    <source>
        <dbReference type="ARBA" id="ARBA00022741"/>
    </source>
</evidence>
<dbReference type="AlphaFoldDB" id="A0ABD5ZUR8"/>
<dbReference type="PROSITE" id="PS50011">
    <property type="entry name" value="PROTEIN_KINASE_DOM"/>
    <property type="match status" value="1"/>
</dbReference>
<feature type="compositionally biased region" description="Basic and acidic residues" evidence="5">
    <location>
        <begin position="171"/>
        <end position="182"/>
    </location>
</feature>
<dbReference type="GO" id="GO:0016301">
    <property type="term" value="F:kinase activity"/>
    <property type="evidence" value="ECO:0007669"/>
    <property type="project" value="UniProtKB-KW"/>
</dbReference>
<keyword evidence="3" id="KW-0418">Kinase</keyword>
<evidence type="ECO:0000256" key="1">
    <source>
        <dbReference type="ARBA" id="ARBA00022679"/>
    </source>
</evidence>
<evidence type="ECO:0000313" key="8">
    <source>
        <dbReference type="Proteomes" id="UP001596434"/>
    </source>
</evidence>
<dbReference type="GO" id="GO:0005524">
    <property type="term" value="F:ATP binding"/>
    <property type="evidence" value="ECO:0007669"/>
    <property type="project" value="UniProtKB-KW"/>
</dbReference>
<feature type="region of interest" description="Disordered" evidence="5">
    <location>
        <begin position="1"/>
        <end position="22"/>
    </location>
</feature>
<dbReference type="SUPFAM" id="SSF56112">
    <property type="entry name" value="Protein kinase-like (PK-like)"/>
    <property type="match status" value="1"/>
</dbReference>
<accession>A0ABD5ZUR8</accession>
<name>A0ABD5ZUR8_9EURY</name>
<sequence length="470" mass="51698">MTNSDRRPGVASDAGPGDVLSPQSPIEIIERWDEWVVEEYRGGHRDGETYATYDRRIDAIRGAKARMDDENHPCLLKWDADDIVGNIYWNPLFERLELRYDPLVEAWAVVPAAGHYLFVTASTLETALEEARAVQRRFDFKRLDVYTRDGSRRKRIDHRFVRQSLAKSGVRFEKRTPPDGRSTDPVVDGVDADDDAPTEDGSTTPSSVPASALFASVSDLTEVTVESTSGPIHRYRATWTDGEPATIAALSPEYSDHSAAVDAFTEGVEDWERIGDSAHVTTVFDTGIGPSPWVAYRTGDLDFTAYGDELSVRTQRRVCREIAIGLEVARGNGVPGIGVEPGNVCVVSEDGTKRLMLSGWGLRWKVTRALHADHVTPYTAPEQLDGKLTATTDVYQLGAFAYRLLTGTAPFSDATALKTAIREKSPAPPSRHRRVPAAVDDVLARAMATDPADRYDGVDDLYGALLGVFQ</sequence>
<dbReference type="PANTHER" id="PTHR43289:SF6">
    <property type="entry name" value="SERINE_THREONINE-PROTEIN KINASE NEKL-3"/>
    <property type="match status" value="1"/>
</dbReference>
<dbReference type="RefSeq" id="WP_379702612.1">
    <property type="nucleotide sequence ID" value="NZ_JBHTAT010000001.1"/>
</dbReference>
<dbReference type="Proteomes" id="UP001596434">
    <property type="component" value="Unassembled WGS sequence"/>
</dbReference>
<dbReference type="EMBL" id="JBHTAT010000001">
    <property type="protein sequence ID" value="MFC7254410.1"/>
    <property type="molecule type" value="Genomic_DNA"/>
</dbReference>
<evidence type="ECO:0000256" key="3">
    <source>
        <dbReference type="ARBA" id="ARBA00022777"/>
    </source>
</evidence>
<proteinExistence type="predicted"/>
<feature type="region of interest" description="Disordered" evidence="5">
    <location>
        <begin position="171"/>
        <end position="209"/>
    </location>
</feature>
<organism evidence="7 8">
    <name type="scientific">Haloplanus litoreus</name>
    <dbReference type="NCBI Taxonomy" id="767515"/>
    <lineage>
        <taxon>Archaea</taxon>
        <taxon>Methanobacteriati</taxon>
        <taxon>Methanobacteriota</taxon>
        <taxon>Stenosarchaea group</taxon>
        <taxon>Halobacteria</taxon>
        <taxon>Halobacteriales</taxon>
        <taxon>Haloferacaceae</taxon>
        <taxon>Haloplanus</taxon>
    </lineage>
</organism>
<keyword evidence="1" id="KW-0808">Transferase</keyword>
<dbReference type="Gene3D" id="1.10.510.10">
    <property type="entry name" value="Transferase(Phosphotransferase) domain 1"/>
    <property type="match status" value="1"/>
</dbReference>
<dbReference type="GeneID" id="96952724"/>
<reference evidence="7 8" key="1">
    <citation type="journal article" date="2019" name="Int. J. Syst. Evol. Microbiol.">
        <title>The Global Catalogue of Microorganisms (GCM) 10K type strain sequencing project: providing services to taxonomists for standard genome sequencing and annotation.</title>
        <authorList>
            <consortium name="The Broad Institute Genomics Platform"/>
            <consortium name="The Broad Institute Genome Sequencing Center for Infectious Disease"/>
            <person name="Wu L."/>
            <person name="Ma J."/>
        </authorList>
    </citation>
    <scope>NUCLEOTIDE SEQUENCE [LARGE SCALE GENOMIC DNA]</scope>
    <source>
        <strain evidence="7 8">GX21</strain>
    </source>
</reference>
<evidence type="ECO:0000313" key="7">
    <source>
        <dbReference type="EMBL" id="MFC7254410.1"/>
    </source>
</evidence>
<comment type="caution">
    <text evidence="7">The sequence shown here is derived from an EMBL/GenBank/DDBJ whole genome shotgun (WGS) entry which is preliminary data.</text>
</comment>
<dbReference type="SMART" id="SM00220">
    <property type="entry name" value="S_TKc"/>
    <property type="match status" value="1"/>
</dbReference>
<evidence type="ECO:0000256" key="5">
    <source>
        <dbReference type="SAM" id="MobiDB-lite"/>
    </source>
</evidence>
<keyword evidence="4" id="KW-0067">ATP-binding</keyword>
<dbReference type="InterPro" id="IPR000719">
    <property type="entry name" value="Prot_kinase_dom"/>
</dbReference>
<keyword evidence="2" id="KW-0547">Nucleotide-binding</keyword>